<comment type="caution">
    <text evidence="1">The sequence shown here is derived from an EMBL/GenBank/DDBJ whole genome shotgun (WGS) entry which is preliminary data.</text>
</comment>
<organism evidence="1 2">
    <name type="scientific">Microbacterium hominis</name>
    <dbReference type="NCBI Taxonomy" id="162426"/>
    <lineage>
        <taxon>Bacteria</taxon>
        <taxon>Bacillati</taxon>
        <taxon>Actinomycetota</taxon>
        <taxon>Actinomycetes</taxon>
        <taxon>Micrococcales</taxon>
        <taxon>Microbacteriaceae</taxon>
        <taxon>Microbacterium</taxon>
    </lineage>
</organism>
<gene>
    <name evidence="1" type="ORF">RM52_11500</name>
</gene>
<sequence length="165" mass="17596">MPTSVARRVGVLTALDDTDGPALALGDAAARHVRLRPDGLQPALGDAPAGFVPWGQVRAVVADVPATWWPHPAVGDTLVPLIEGIFGGSSGEISETPTFPVRVTTDDGAVVEWRATPHYLSGYRRRDAVLARRLVDHLVAAPEARVLLARPDDLLARLGEILRAH</sequence>
<dbReference type="Proteomes" id="UP000031202">
    <property type="component" value="Unassembled WGS sequence"/>
</dbReference>
<dbReference type="RefSeq" id="WP_039416287.1">
    <property type="nucleotide sequence ID" value="NZ_JWSZ01000013.1"/>
</dbReference>
<dbReference type="AlphaFoldDB" id="A0A0B4CKU1"/>
<accession>A0A0B4CKU1</accession>
<protein>
    <submittedName>
        <fullName evidence="1">Uncharacterized protein</fullName>
    </submittedName>
</protein>
<reference evidence="1 2" key="1">
    <citation type="submission" date="2014-12" db="EMBL/GenBank/DDBJ databases">
        <title>Genome sequencing of Microbacterium hominis TPW29.</title>
        <authorList>
            <person name="Tan P.W."/>
            <person name="Chan K.-G."/>
        </authorList>
    </citation>
    <scope>NUCLEOTIDE SEQUENCE [LARGE SCALE GENOMIC DNA]</scope>
    <source>
        <strain evidence="1 2">TPW29</strain>
    </source>
</reference>
<name>A0A0B4CKU1_9MICO</name>
<proteinExistence type="predicted"/>
<evidence type="ECO:0000313" key="2">
    <source>
        <dbReference type="Proteomes" id="UP000031202"/>
    </source>
</evidence>
<dbReference type="EMBL" id="JWSZ01000013">
    <property type="protein sequence ID" value="KIC57102.1"/>
    <property type="molecule type" value="Genomic_DNA"/>
</dbReference>
<evidence type="ECO:0000313" key="1">
    <source>
        <dbReference type="EMBL" id="KIC57102.1"/>
    </source>
</evidence>